<dbReference type="SMART" id="SM00220">
    <property type="entry name" value="S_TKc"/>
    <property type="match status" value="1"/>
</dbReference>
<dbReference type="SUPFAM" id="SSF56112">
    <property type="entry name" value="Protein kinase-like (PK-like)"/>
    <property type="match status" value="1"/>
</dbReference>
<evidence type="ECO:0000256" key="4">
    <source>
        <dbReference type="ARBA" id="ARBA00022679"/>
    </source>
</evidence>
<dbReference type="InterPro" id="IPR051131">
    <property type="entry name" value="NEK_Ser/Thr_kinase_NIMA"/>
</dbReference>
<keyword evidence="3 11" id="KW-0723">Serine/threonine-protein kinase</keyword>
<organism evidence="14 15">
    <name type="scientific">Tribonema minus</name>
    <dbReference type="NCBI Taxonomy" id="303371"/>
    <lineage>
        <taxon>Eukaryota</taxon>
        <taxon>Sar</taxon>
        <taxon>Stramenopiles</taxon>
        <taxon>Ochrophyta</taxon>
        <taxon>PX clade</taxon>
        <taxon>Xanthophyceae</taxon>
        <taxon>Tribonematales</taxon>
        <taxon>Tribonemataceae</taxon>
        <taxon>Tribonema</taxon>
    </lineage>
</organism>
<evidence type="ECO:0000259" key="13">
    <source>
        <dbReference type="PROSITE" id="PS50011"/>
    </source>
</evidence>
<evidence type="ECO:0000256" key="5">
    <source>
        <dbReference type="ARBA" id="ARBA00022741"/>
    </source>
</evidence>
<comment type="similarity">
    <text evidence="1">Belongs to the protein kinase superfamily. NEK Ser/Thr protein kinase family. NIMA subfamily.</text>
</comment>
<comment type="catalytic activity">
    <reaction evidence="8">
        <text>L-threonyl-[protein] + ATP = O-phospho-L-threonyl-[protein] + ADP + H(+)</text>
        <dbReference type="Rhea" id="RHEA:46608"/>
        <dbReference type="Rhea" id="RHEA-COMP:11060"/>
        <dbReference type="Rhea" id="RHEA-COMP:11605"/>
        <dbReference type="ChEBI" id="CHEBI:15378"/>
        <dbReference type="ChEBI" id="CHEBI:30013"/>
        <dbReference type="ChEBI" id="CHEBI:30616"/>
        <dbReference type="ChEBI" id="CHEBI:61977"/>
        <dbReference type="ChEBI" id="CHEBI:456216"/>
        <dbReference type="EC" id="2.7.11.1"/>
    </reaction>
</comment>
<feature type="compositionally biased region" description="Low complexity" evidence="12">
    <location>
        <begin position="323"/>
        <end position="339"/>
    </location>
</feature>
<sequence>MEDYEPMKVLGEGSYGKVYLMKHKQTRELVCTKVIKLKNMPKKEQEACRSEVELLKRMIHPNIVGYMDSFLYKNCLCIIMEFCDAGDLGERVTKATQQNPVALFPETKIMTWFVQIALGLHFMHKNRVLHRDIKTQNIFILSSGRVVLGDLGISKVMGGTTDFASTQIGTPYYMSPEIFQNKPYNHKSDVWALGIVLYELATLKHAFDAQCITSLSSKIIKGKYPPVDAGYSNNFKGLVKDLLAISPGARPDVEQILCKAFMKKHIQNFVTDIHDTAAGKSKTVRRRLRHTLIPLPAPAEVTDASPLPPPLRPCRPRCRSRCPRSCPASGSATSWAAPPRSRRRRPTASPRRRRAAAVAARAALTAKTRRRR</sequence>
<dbReference type="EMBL" id="JAFCMP010000079">
    <property type="protein sequence ID" value="KAG5187985.1"/>
    <property type="molecule type" value="Genomic_DNA"/>
</dbReference>
<keyword evidence="7 10" id="KW-0067">ATP-binding</keyword>
<keyword evidence="4" id="KW-0808">Transferase</keyword>
<name>A0A835ZAS8_9STRA</name>
<evidence type="ECO:0000256" key="9">
    <source>
        <dbReference type="ARBA" id="ARBA00048679"/>
    </source>
</evidence>
<dbReference type="Proteomes" id="UP000664859">
    <property type="component" value="Unassembled WGS sequence"/>
</dbReference>
<dbReference type="PROSITE" id="PS50011">
    <property type="entry name" value="PROTEIN_KINASE_DOM"/>
    <property type="match status" value="1"/>
</dbReference>
<dbReference type="FunFam" id="3.30.200.20:FF:000097">
    <property type="entry name" value="Probable serine/threonine-protein kinase nek1"/>
    <property type="match status" value="1"/>
</dbReference>
<keyword evidence="15" id="KW-1185">Reference proteome</keyword>
<dbReference type="PROSITE" id="PS00107">
    <property type="entry name" value="PROTEIN_KINASE_ATP"/>
    <property type="match status" value="1"/>
</dbReference>
<evidence type="ECO:0000256" key="12">
    <source>
        <dbReference type="SAM" id="MobiDB-lite"/>
    </source>
</evidence>
<feature type="compositionally biased region" description="Basic residues" evidence="12">
    <location>
        <begin position="340"/>
        <end position="355"/>
    </location>
</feature>
<comment type="catalytic activity">
    <reaction evidence="9">
        <text>L-seryl-[protein] + ATP = O-phospho-L-seryl-[protein] + ADP + H(+)</text>
        <dbReference type="Rhea" id="RHEA:17989"/>
        <dbReference type="Rhea" id="RHEA-COMP:9863"/>
        <dbReference type="Rhea" id="RHEA-COMP:11604"/>
        <dbReference type="ChEBI" id="CHEBI:15378"/>
        <dbReference type="ChEBI" id="CHEBI:29999"/>
        <dbReference type="ChEBI" id="CHEBI:30616"/>
        <dbReference type="ChEBI" id="CHEBI:83421"/>
        <dbReference type="ChEBI" id="CHEBI:456216"/>
        <dbReference type="EC" id="2.7.11.1"/>
    </reaction>
</comment>
<evidence type="ECO:0000313" key="15">
    <source>
        <dbReference type="Proteomes" id="UP000664859"/>
    </source>
</evidence>
<reference evidence="14" key="1">
    <citation type="submission" date="2021-02" db="EMBL/GenBank/DDBJ databases">
        <title>First Annotated Genome of the Yellow-green Alga Tribonema minus.</title>
        <authorList>
            <person name="Mahan K.M."/>
        </authorList>
    </citation>
    <scope>NUCLEOTIDE SEQUENCE</scope>
    <source>
        <strain evidence="14">UTEX B ZZ1240</strain>
    </source>
</reference>
<evidence type="ECO:0000256" key="6">
    <source>
        <dbReference type="ARBA" id="ARBA00022777"/>
    </source>
</evidence>
<proteinExistence type="inferred from homology"/>
<evidence type="ECO:0000256" key="11">
    <source>
        <dbReference type="RuleBase" id="RU000304"/>
    </source>
</evidence>
<keyword evidence="5 10" id="KW-0547">Nucleotide-binding</keyword>
<dbReference type="GO" id="GO:0004674">
    <property type="term" value="F:protein serine/threonine kinase activity"/>
    <property type="evidence" value="ECO:0007669"/>
    <property type="project" value="UniProtKB-KW"/>
</dbReference>
<dbReference type="EC" id="2.7.11.1" evidence="2"/>
<accession>A0A835ZAS8</accession>
<dbReference type="InterPro" id="IPR000719">
    <property type="entry name" value="Prot_kinase_dom"/>
</dbReference>
<evidence type="ECO:0000256" key="8">
    <source>
        <dbReference type="ARBA" id="ARBA00047899"/>
    </source>
</evidence>
<gene>
    <name evidence="14" type="ORF">JKP88DRAFT_257202</name>
</gene>
<comment type="caution">
    <text evidence="14">The sequence shown here is derived from an EMBL/GenBank/DDBJ whole genome shotgun (WGS) entry which is preliminary data.</text>
</comment>
<dbReference type="Gene3D" id="3.30.200.20">
    <property type="entry name" value="Phosphorylase Kinase, domain 1"/>
    <property type="match status" value="1"/>
</dbReference>
<dbReference type="GO" id="GO:0005524">
    <property type="term" value="F:ATP binding"/>
    <property type="evidence" value="ECO:0007669"/>
    <property type="project" value="UniProtKB-UniRule"/>
</dbReference>
<dbReference type="InterPro" id="IPR017441">
    <property type="entry name" value="Protein_kinase_ATP_BS"/>
</dbReference>
<feature type="binding site" evidence="10">
    <location>
        <position position="43"/>
    </location>
    <ligand>
        <name>ATP</name>
        <dbReference type="ChEBI" id="CHEBI:30616"/>
    </ligand>
</feature>
<feature type="domain" description="Protein kinase" evidence="13">
    <location>
        <begin position="4"/>
        <end position="262"/>
    </location>
</feature>
<dbReference type="CDD" id="cd08215">
    <property type="entry name" value="STKc_Nek"/>
    <property type="match status" value="1"/>
</dbReference>
<dbReference type="AlphaFoldDB" id="A0A835ZAS8"/>
<dbReference type="InterPro" id="IPR008271">
    <property type="entry name" value="Ser/Thr_kinase_AS"/>
</dbReference>
<feature type="compositionally biased region" description="Low complexity" evidence="12">
    <location>
        <begin position="356"/>
        <end position="366"/>
    </location>
</feature>
<dbReference type="Gene3D" id="1.10.510.10">
    <property type="entry name" value="Transferase(Phosphotransferase) domain 1"/>
    <property type="match status" value="1"/>
</dbReference>
<protein>
    <recommendedName>
        <fullName evidence="2">non-specific serine/threonine protein kinase</fullName>
        <ecNumber evidence="2">2.7.11.1</ecNumber>
    </recommendedName>
</protein>
<dbReference type="PROSITE" id="PS00108">
    <property type="entry name" value="PROTEIN_KINASE_ST"/>
    <property type="match status" value="1"/>
</dbReference>
<keyword evidence="6" id="KW-0418">Kinase</keyword>
<dbReference type="PANTHER" id="PTHR44899:SF3">
    <property type="entry name" value="SERINE_THREONINE-PROTEIN KINASE NEK1"/>
    <property type="match status" value="1"/>
</dbReference>
<evidence type="ECO:0000313" key="14">
    <source>
        <dbReference type="EMBL" id="KAG5187985.1"/>
    </source>
</evidence>
<dbReference type="Pfam" id="PF00069">
    <property type="entry name" value="Pkinase"/>
    <property type="match status" value="1"/>
</dbReference>
<dbReference type="PANTHER" id="PTHR44899">
    <property type="entry name" value="CAMK FAMILY PROTEIN KINASE"/>
    <property type="match status" value="1"/>
</dbReference>
<evidence type="ECO:0000256" key="1">
    <source>
        <dbReference type="ARBA" id="ARBA00010886"/>
    </source>
</evidence>
<evidence type="ECO:0000256" key="7">
    <source>
        <dbReference type="ARBA" id="ARBA00022840"/>
    </source>
</evidence>
<evidence type="ECO:0000256" key="3">
    <source>
        <dbReference type="ARBA" id="ARBA00022527"/>
    </source>
</evidence>
<dbReference type="InterPro" id="IPR011009">
    <property type="entry name" value="Kinase-like_dom_sf"/>
</dbReference>
<dbReference type="OrthoDB" id="248923at2759"/>
<evidence type="ECO:0000256" key="2">
    <source>
        <dbReference type="ARBA" id="ARBA00012513"/>
    </source>
</evidence>
<evidence type="ECO:0000256" key="10">
    <source>
        <dbReference type="PROSITE-ProRule" id="PRU10141"/>
    </source>
</evidence>
<feature type="region of interest" description="Disordered" evidence="12">
    <location>
        <begin position="321"/>
        <end position="372"/>
    </location>
</feature>